<dbReference type="AlphaFoldDB" id="A0A7L0S0K0"/>
<feature type="non-terminal residue" evidence="1">
    <location>
        <position position="1"/>
    </location>
</feature>
<dbReference type="EMBL" id="VXAP01000447">
    <property type="protein sequence ID" value="NXL36051.1"/>
    <property type="molecule type" value="Genomic_DNA"/>
</dbReference>
<dbReference type="Gene3D" id="1.10.287.210">
    <property type="match status" value="1"/>
</dbReference>
<keyword evidence="2" id="KW-1185">Reference proteome</keyword>
<dbReference type="SUPFAM" id="SSF58069">
    <property type="entry name" value="Virus ectodomain"/>
    <property type="match status" value="1"/>
</dbReference>
<accession>A0A7L0S0K0</accession>
<proteinExistence type="predicted"/>
<gene>
    <name evidence="1" type="primary">Erv31_2</name>
    <name evidence="1" type="ORF">GLABRA_R15234</name>
</gene>
<dbReference type="Proteomes" id="UP000591073">
    <property type="component" value="Unassembled WGS sequence"/>
</dbReference>
<dbReference type="OrthoDB" id="8949317at2759"/>
<feature type="non-terminal residue" evidence="1">
    <location>
        <position position="56"/>
    </location>
</feature>
<sequence>KLNRIIWLQEVAETVVNKTGDALSLLAKHNTRNAIYQNCLALGYLLAQEEGVCGKF</sequence>
<evidence type="ECO:0000313" key="2">
    <source>
        <dbReference type="Proteomes" id="UP000591073"/>
    </source>
</evidence>
<evidence type="ECO:0000313" key="1">
    <source>
        <dbReference type="EMBL" id="NXL36051.1"/>
    </source>
</evidence>
<comment type="caution">
    <text evidence="1">The sequence shown here is derived from an EMBL/GenBank/DDBJ whole genome shotgun (WGS) entry which is preliminary data.</text>
</comment>
<name>A0A7L0S0K0_GLABR</name>
<organism evidence="1 2">
    <name type="scientific">Glaucidium brasilianum</name>
    <name type="common">Ferruginous pygmy-owl</name>
    <dbReference type="NCBI Taxonomy" id="78217"/>
    <lineage>
        <taxon>Eukaryota</taxon>
        <taxon>Metazoa</taxon>
        <taxon>Chordata</taxon>
        <taxon>Craniata</taxon>
        <taxon>Vertebrata</taxon>
        <taxon>Euteleostomi</taxon>
        <taxon>Archelosauria</taxon>
        <taxon>Archosauria</taxon>
        <taxon>Dinosauria</taxon>
        <taxon>Saurischia</taxon>
        <taxon>Theropoda</taxon>
        <taxon>Coelurosauria</taxon>
        <taxon>Aves</taxon>
        <taxon>Neognathae</taxon>
        <taxon>Neoaves</taxon>
        <taxon>Telluraves</taxon>
        <taxon>Strigiformes</taxon>
        <taxon>Strigidae</taxon>
        <taxon>Glaucidium</taxon>
    </lineage>
</organism>
<protein>
    <submittedName>
        <fullName evidence="1">ENR1 protein</fullName>
    </submittedName>
</protein>
<reference evidence="1 2" key="1">
    <citation type="submission" date="2019-09" db="EMBL/GenBank/DDBJ databases">
        <title>Bird 10,000 Genomes (B10K) Project - Family phase.</title>
        <authorList>
            <person name="Zhang G."/>
        </authorList>
    </citation>
    <scope>NUCLEOTIDE SEQUENCE [LARGE SCALE GENOMIC DNA]</scope>
    <source>
        <strain evidence="1">B10K-DU-008-63</strain>
    </source>
</reference>